<protein>
    <submittedName>
        <fullName evidence="1">Uncharacterized protein</fullName>
    </submittedName>
</protein>
<gene>
    <name evidence="1" type="ORF">METZ01_LOCUS237671</name>
</gene>
<reference evidence="1" key="1">
    <citation type="submission" date="2018-05" db="EMBL/GenBank/DDBJ databases">
        <authorList>
            <person name="Lanie J.A."/>
            <person name="Ng W.-L."/>
            <person name="Kazmierczak K.M."/>
            <person name="Andrzejewski T.M."/>
            <person name="Davidsen T.M."/>
            <person name="Wayne K.J."/>
            <person name="Tettelin H."/>
            <person name="Glass J.I."/>
            <person name="Rusch D."/>
            <person name="Podicherti R."/>
            <person name="Tsui H.-C.T."/>
            <person name="Winkler M.E."/>
        </authorList>
    </citation>
    <scope>NUCLEOTIDE SEQUENCE</scope>
</reference>
<evidence type="ECO:0000313" key="1">
    <source>
        <dbReference type="EMBL" id="SVB84817.1"/>
    </source>
</evidence>
<dbReference type="SUPFAM" id="SSF88723">
    <property type="entry name" value="PIN domain-like"/>
    <property type="match status" value="1"/>
</dbReference>
<dbReference type="EMBL" id="UINC01060379">
    <property type="protein sequence ID" value="SVB84817.1"/>
    <property type="molecule type" value="Genomic_DNA"/>
</dbReference>
<accession>A0A382HD22</accession>
<dbReference type="InterPro" id="IPR029060">
    <property type="entry name" value="PIN-like_dom_sf"/>
</dbReference>
<name>A0A382HD22_9ZZZZ</name>
<proteinExistence type="predicted"/>
<dbReference type="Gene3D" id="3.40.50.1010">
    <property type="entry name" value="5'-nuclease"/>
    <property type="match status" value="1"/>
</dbReference>
<dbReference type="AlphaFoldDB" id="A0A382HD22"/>
<organism evidence="1">
    <name type="scientific">marine metagenome</name>
    <dbReference type="NCBI Taxonomy" id="408172"/>
    <lineage>
        <taxon>unclassified sequences</taxon>
        <taxon>metagenomes</taxon>
        <taxon>ecological metagenomes</taxon>
    </lineage>
</organism>
<sequence length="122" mass="13496">MVGVLVDACGWAALIDAGLNLDDAMQGVMGQADLMVLECVHRELDLLSQQRKGLLLDLLERRSERISDLEGMVHADEMLVTLSGSRGWPVLTVDRGLKERLISSRGSYIEVTSGRFLRLIET</sequence>